<dbReference type="Pfam" id="PF14281">
    <property type="entry name" value="PDDEXK_4"/>
    <property type="match status" value="1"/>
</dbReference>
<dbReference type="InterPro" id="IPR029470">
    <property type="entry name" value="PDDEXK_4"/>
</dbReference>
<sequence>MSITHQDLEKFEKDCEQDLNLIKTHLNAFNIFNVLGIQFREIRHSNFLGWLLDPMESHHLKSTILKELLKHLATMNLIGSSDLNYFFNPELEGTKVFRESINNIDILIVNEKLGLVITIENKIHSDFSKHQLSKYYDYIEKHYKALKTRIYLTLTPFDSNRHNDFKAGEYYTNITYKSIIRLLVANEEKIDKTKPSIKESIQQYISMVEKDLTRTSKEFALAKEIYRKYKKEIEFIINNQEDFTIYKSMIVDYLKNGIEGYVFSHESPNRNVLFLLPNDAKVLNLFHYPKAESRGGNYIFSYVLHIEKNRVWIKLGFGNIVDSEEKDMILEERDNLHSKMKEFHTIYQNNIPNLEIFSDDSKSDYIRICSISLFNDNDLISAGKTFMDMFKYKFNDVDRTILQPFTEECVRLQIP</sequence>
<dbReference type="EMBL" id="FNMY01000003">
    <property type="protein sequence ID" value="SDW83096.1"/>
    <property type="molecule type" value="Genomic_DNA"/>
</dbReference>
<organism evidence="1 2">
    <name type="scientific">Flagellimonas zhangzhouensis</name>
    <dbReference type="NCBI Taxonomy" id="1073328"/>
    <lineage>
        <taxon>Bacteria</taxon>
        <taxon>Pseudomonadati</taxon>
        <taxon>Bacteroidota</taxon>
        <taxon>Flavobacteriia</taxon>
        <taxon>Flavobacteriales</taxon>
        <taxon>Flavobacteriaceae</taxon>
        <taxon>Flagellimonas</taxon>
    </lineage>
</organism>
<protein>
    <submittedName>
        <fullName evidence="1">PD-(D/E)XK nuclease superfamily protein</fullName>
    </submittedName>
</protein>
<evidence type="ECO:0000313" key="2">
    <source>
        <dbReference type="Proteomes" id="UP000199592"/>
    </source>
</evidence>
<dbReference type="STRING" id="1073328.SAMN05216294_1019"/>
<gene>
    <name evidence="1" type="ORF">SAMN04487892_2399</name>
</gene>
<reference evidence="2" key="1">
    <citation type="submission" date="2016-10" db="EMBL/GenBank/DDBJ databases">
        <authorList>
            <person name="Varghese N."/>
            <person name="Submissions S."/>
        </authorList>
    </citation>
    <scope>NUCLEOTIDE SEQUENCE [LARGE SCALE GENOMIC DNA]</scope>
    <source>
        <strain evidence="2">DSM 25030</strain>
    </source>
</reference>
<proteinExistence type="predicted"/>
<evidence type="ECO:0000313" key="1">
    <source>
        <dbReference type="EMBL" id="SDW83096.1"/>
    </source>
</evidence>
<dbReference type="AlphaFoldDB" id="A0A1H2WRJ7"/>
<dbReference type="Proteomes" id="UP000199592">
    <property type="component" value="Unassembled WGS sequence"/>
</dbReference>
<accession>A0A1H2WRJ7</accession>
<dbReference type="OrthoDB" id="6346224at2"/>
<keyword evidence="2" id="KW-1185">Reference proteome</keyword>
<dbReference type="RefSeq" id="WP_090293297.1">
    <property type="nucleotide sequence ID" value="NZ_FNKI01000001.1"/>
</dbReference>
<name>A0A1H2WRJ7_9FLAO</name>